<dbReference type="InterPro" id="IPR034913">
    <property type="entry name" value="mS27/PTCD2"/>
</dbReference>
<dbReference type="EMBL" id="CAJGYM010000001">
    <property type="protein sequence ID" value="CAD6184953.1"/>
    <property type="molecule type" value="Genomic_DNA"/>
</dbReference>
<evidence type="ECO:0000256" key="1">
    <source>
        <dbReference type="ARBA" id="ARBA00004173"/>
    </source>
</evidence>
<dbReference type="AlphaFoldDB" id="A0A8S1GQP2"/>
<comment type="caution">
    <text evidence="3">The sequence shown here is derived from an EMBL/GenBank/DDBJ whole genome shotgun (WGS) entry which is preliminary data.</text>
</comment>
<dbReference type="PANTHER" id="PTHR21393">
    <property type="entry name" value="MITOCHONDRIAL 28S RIBOSOMAL PROTEIN S27"/>
    <property type="match status" value="1"/>
</dbReference>
<evidence type="ECO:0000313" key="4">
    <source>
        <dbReference type="Proteomes" id="UP000835052"/>
    </source>
</evidence>
<comment type="subcellular location">
    <subcellularLocation>
        <location evidence="1">Mitochondrion</location>
    </subcellularLocation>
</comment>
<organism evidence="3 4">
    <name type="scientific">Caenorhabditis auriculariae</name>
    <dbReference type="NCBI Taxonomy" id="2777116"/>
    <lineage>
        <taxon>Eukaryota</taxon>
        <taxon>Metazoa</taxon>
        <taxon>Ecdysozoa</taxon>
        <taxon>Nematoda</taxon>
        <taxon>Chromadorea</taxon>
        <taxon>Rhabditida</taxon>
        <taxon>Rhabditina</taxon>
        <taxon>Rhabditomorpha</taxon>
        <taxon>Rhabditoidea</taxon>
        <taxon>Rhabditidae</taxon>
        <taxon>Peloderinae</taxon>
        <taxon>Caenorhabditis</taxon>
    </lineage>
</organism>
<dbReference type="PANTHER" id="PTHR21393:SF0">
    <property type="entry name" value="SMALL RIBOSOMAL SUBUNIT PROTEIN MS27"/>
    <property type="match status" value="1"/>
</dbReference>
<dbReference type="Proteomes" id="UP000835052">
    <property type="component" value="Unassembled WGS sequence"/>
</dbReference>
<dbReference type="OrthoDB" id="19830at2759"/>
<keyword evidence="4" id="KW-1185">Reference proteome</keyword>
<feature type="coiled-coil region" evidence="2">
    <location>
        <begin position="330"/>
        <end position="389"/>
    </location>
</feature>
<dbReference type="Pfam" id="PF10037">
    <property type="entry name" value="MRP-S27"/>
    <property type="match status" value="1"/>
</dbReference>
<keyword evidence="2" id="KW-0175">Coiled coil</keyword>
<accession>A0A8S1GQP2</accession>
<proteinExistence type="predicted"/>
<dbReference type="GO" id="GO:0005739">
    <property type="term" value="C:mitochondrion"/>
    <property type="evidence" value="ECO:0007669"/>
    <property type="project" value="UniProtKB-SubCell"/>
</dbReference>
<name>A0A8S1GQP2_9PELO</name>
<reference evidence="3" key="1">
    <citation type="submission" date="2020-10" db="EMBL/GenBank/DDBJ databases">
        <authorList>
            <person name="Kikuchi T."/>
        </authorList>
    </citation>
    <scope>NUCLEOTIDE SEQUENCE</scope>
    <source>
        <strain evidence="3">NKZ352</strain>
    </source>
</reference>
<protein>
    <recommendedName>
        <fullName evidence="5">28S ribosomal protein S27, mitochondrial</fullName>
    </recommendedName>
</protein>
<sequence length="428" mass="48503">MLRKCATALSRKFSTTGVFRVLSPSFSLDQEWTSRHNDLNRLGLGGDYEWISAVQKKFIGGGIASAVDVDAAVCIAEQKDQVEDVLELLYKLRHSENASDLAESSEYAIVRLLLNHQPETVFKFANDPINYGVFLNAHVACLAIDHFLKANNVQGAARLVSWIMQQEDTDNELVNTLSLYVCAKWAELPADQQTMPLPVVDEEEVNDDDIRTFKFPYLKNEFFDSHFDLNNPHHLVGKSLLWISRDTKCLDENLRTSLRLLGAVLYSRLDLASTLASSSTAPSVISLVRKQLQPTEEGAELTEPAQKVIEKFGEPATSAEPAKSLSSTLLEQLEKIRPSEEQKLAEQQKEEFGRWNERRRQLAKAQAERVLLKIRAEEIRAELNELDKNEEKLGFFEKRLMWEKRAAENEEIEREAAVRNSKVAVQNS</sequence>
<dbReference type="InterPro" id="IPR019266">
    <property type="entry name" value="Ribosomal_mS27"/>
</dbReference>
<evidence type="ECO:0000313" key="3">
    <source>
        <dbReference type="EMBL" id="CAD6184953.1"/>
    </source>
</evidence>
<gene>
    <name evidence="3" type="ORF">CAUJ_LOCUS872</name>
</gene>
<evidence type="ECO:0000256" key="2">
    <source>
        <dbReference type="SAM" id="Coils"/>
    </source>
</evidence>
<evidence type="ECO:0008006" key="5">
    <source>
        <dbReference type="Google" id="ProtNLM"/>
    </source>
</evidence>